<protein>
    <submittedName>
        <fullName evidence="1">Uncharacterized protein</fullName>
    </submittedName>
</protein>
<comment type="caution">
    <text evidence="1">The sequence shown here is derived from an EMBL/GenBank/DDBJ whole genome shotgun (WGS) entry which is preliminary data.</text>
</comment>
<proteinExistence type="predicted"/>
<evidence type="ECO:0000313" key="2">
    <source>
        <dbReference type="Proteomes" id="UP000777438"/>
    </source>
</evidence>
<dbReference type="Proteomes" id="UP000777438">
    <property type="component" value="Unassembled WGS sequence"/>
</dbReference>
<evidence type="ECO:0000313" key="1">
    <source>
        <dbReference type="EMBL" id="KAH6879785.1"/>
    </source>
</evidence>
<name>A0A9P8VVN3_9HYPO</name>
<dbReference type="EMBL" id="JAGPYM010000028">
    <property type="protein sequence ID" value="KAH6879785.1"/>
    <property type="molecule type" value="Genomic_DNA"/>
</dbReference>
<accession>A0A9P8VVN3</accession>
<organism evidence="1 2">
    <name type="scientific">Thelonectria olida</name>
    <dbReference type="NCBI Taxonomy" id="1576542"/>
    <lineage>
        <taxon>Eukaryota</taxon>
        <taxon>Fungi</taxon>
        <taxon>Dikarya</taxon>
        <taxon>Ascomycota</taxon>
        <taxon>Pezizomycotina</taxon>
        <taxon>Sordariomycetes</taxon>
        <taxon>Hypocreomycetidae</taxon>
        <taxon>Hypocreales</taxon>
        <taxon>Nectriaceae</taxon>
        <taxon>Thelonectria</taxon>
    </lineage>
</organism>
<dbReference type="AlphaFoldDB" id="A0A9P8VVN3"/>
<keyword evidence="2" id="KW-1185">Reference proteome</keyword>
<sequence>MTTVPRYMGSRLSTHVPIWPILGLRERLGKALGHDVVGPFNSYEMETWEKDAEKLEKNKRKREVRSDVLNGSFEDYSNDKPTPSAKKRYRKRGHLSWSYIFRSGPPETPGLSWVAMNLFFSRLFGLIASRPGLRKRTFIGHTG</sequence>
<gene>
    <name evidence="1" type="ORF">B0T10DRAFT_551887</name>
</gene>
<dbReference type="OrthoDB" id="4969937at2759"/>
<reference evidence="1 2" key="1">
    <citation type="journal article" date="2021" name="Nat. Commun.">
        <title>Genetic determinants of endophytism in the Arabidopsis root mycobiome.</title>
        <authorList>
            <person name="Mesny F."/>
            <person name="Miyauchi S."/>
            <person name="Thiergart T."/>
            <person name="Pickel B."/>
            <person name="Atanasova L."/>
            <person name="Karlsson M."/>
            <person name="Huettel B."/>
            <person name="Barry K.W."/>
            <person name="Haridas S."/>
            <person name="Chen C."/>
            <person name="Bauer D."/>
            <person name="Andreopoulos W."/>
            <person name="Pangilinan J."/>
            <person name="LaButti K."/>
            <person name="Riley R."/>
            <person name="Lipzen A."/>
            <person name="Clum A."/>
            <person name="Drula E."/>
            <person name="Henrissat B."/>
            <person name="Kohler A."/>
            <person name="Grigoriev I.V."/>
            <person name="Martin F.M."/>
            <person name="Hacquard S."/>
        </authorList>
    </citation>
    <scope>NUCLEOTIDE SEQUENCE [LARGE SCALE GENOMIC DNA]</scope>
    <source>
        <strain evidence="1 2">MPI-CAGE-CH-0241</strain>
    </source>
</reference>